<evidence type="ECO:0000256" key="1">
    <source>
        <dbReference type="SAM" id="Phobius"/>
    </source>
</evidence>
<reference evidence="2" key="1">
    <citation type="submission" date="2017-04" db="EMBL/GenBank/DDBJ databases">
        <title>Population genomics of picophytoplankton unveils novel chromosome hypervariability.</title>
        <authorList>
            <consortium name="DOE Joint Genome Institute"/>
            <person name="Blanc-Mathieu R."/>
            <person name="Krasovec M."/>
            <person name="Hebrard M."/>
            <person name="Yau S."/>
            <person name="Desgranges E."/>
            <person name="Martin J."/>
            <person name="Schackwitz W."/>
            <person name="Kuo A."/>
            <person name="Salin G."/>
            <person name="Donnadieu C."/>
            <person name="Desdevises Y."/>
            <person name="Sanchez-Ferandin S."/>
            <person name="Moreau H."/>
            <person name="Rivals E."/>
            <person name="Grigoriev I.V."/>
            <person name="Grimsley N."/>
            <person name="Eyre-Walker A."/>
            <person name="Piganeau G."/>
        </authorList>
    </citation>
    <scope>NUCLEOTIDE SEQUENCE [LARGE SCALE GENOMIC DNA]</scope>
    <source>
        <strain evidence="2">RCC 1115</strain>
    </source>
</reference>
<gene>
    <name evidence="2" type="ORF">BE221DRAFT_71807</name>
</gene>
<organism evidence="2">
    <name type="scientific">Ostreococcus tauri</name>
    <name type="common">Marine green alga</name>
    <dbReference type="NCBI Taxonomy" id="70448"/>
    <lineage>
        <taxon>Eukaryota</taxon>
        <taxon>Viridiplantae</taxon>
        <taxon>Chlorophyta</taxon>
        <taxon>Mamiellophyceae</taxon>
        <taxon>Mamiellales</taxon>
        <taxon>Bathycoccaceae</taxon>
        <taxon>Ostreococcus</taxon>
    </lineage>
</organism>
<dbReference type="AlphaFoldDB" id="A0A1Y5IKI9"/>
<keyword evidence="1" id="KW-0472">Membrane</keyword>
<feature type="transmembrane region" description="Helical" evidence="1">
    <location>
        <begin position="54"/>
        <end position="73"/>
    </location>
</feature>
<sequence length="182" mass="19486">MGARRRRAHRELVGLDAPAGADEEWAPAGSRASARASAAHARVRTADEKRAKEFVHRVAAFAVVVAVVVFVFYEPPSAESSWGRGWARRTLNAEERRAVRALCGFAIALVAVPAVTYRVASGWACPAAYERYGAALLATESGRATCAGMFAILSVNAVLLAYVVWVTRSSGSAPREVEKKNA</sequence>
<keyword evidence="1" id="KW-1133">Transmembrane helix</keyword>
<evidence type="ECO:0000313" key="2">
    <source>
        <dbReference type="EMBL" id="OUS47465.1"/>
    </source>
</evidence>
<accession>A0A1Y5IKI9</accession>
<name>A0A1Y5IKI9_OSTTA</name>
<keyword evidence="1" id="KW-0812">Transmembrane</keyword>
<feature type="transmembrane region" description="Helical" evidence="1">
    <location>
        <begin position="141"/>
        <end position="165"/>
    </location>
</feature>
<dbReference type="Proteomes" id="UP000195557">
    <property type="component" value="Unassembled WGS sequence"/>
</dbReference>
<dbReference type="EMBL" id="KZ155778">
    <property type="protein sequence ID" value="OUS47465.1"/>
    <property type="molecule type" value="Genomic_DNA"/>
</dbReference>
<protein>
    <submittedName>
        <fullName evidence="2">Uncharacterized protein</fullName>
    </submittedName>
</protein>
<proteinExistence type="predicted"/>